<dbReference type="Gene3D" id="4.10.1060.50">
    <property type="match status" value="1"/>
</dbReference>
<dbReference type="InterPro" id="IPR038587">
    <property type="entry name" value="Ribosomal_eL40_sf"/>
</dbReference>
<dbReference type="Pfam" id="PF13240">
    <property type="entry name" value="Zn_Ribbon_1"/>
    <property type="match status" value="1"/>
</dbReference>
<gene>
    <name evidence="2" type="ORF">ROSEINA2194_02192</name>
</gene>
<dbReference type="eggNOG" id="ENOG50333JK">
    <property type="taxonomic scope" value="Bacteria"/>
</dbReference>
<evidence type="ECO:0000313" key="3">
    <source>
        <dbReference type="Proteomes" id="UP000003561"/>
    </source>
</evidence>
<reference evidence="2 3" key="2">
    <citation type="submission" date="2009-03" db="EMBL/GenBank/DDBJ databases">
        <title>Draft genome sequence of Roseburia inulinivorans (DSM 16841).</title>
        <authorList>
            <person name="Sudarsanam P."/>
            <person name="Ley R."/>
            <person name="Guruge J."/>
            <person name="Turnbaugh P.J."/>
            <person name="Mahowald M."/>
            <person name="Liep D."/>
            <person name="Gordon J."/>
        </authorList>
    </citation>
    <scope>NUCLEOTIDE SEQUENCE [LARGE SCALE GENOMIC DNA]</scope>
    <source>
        <strain evidence="2 3">DSM 16841</strain>
    </source>
</reference>
<comment type="caution">
    <text evidence="2">The sequence shown here is derived from an EMBL/GenBank/DDBJ whole genome shotgun (WGS) entry which is preliminary data.</text>
</comment>
<organism evidence="2 3">
    <name type="scientific">Roseburia inulinivorans DSM 16841</name>
    <dbReference type="NCBI Taxonomy" id="622312"/>
    <lineage>
        <taxon>Bacteria</taxon>
        <taxon>Bacillati</taxon>
        <taxon>Bacillota</taxon>
        <taxon>Clostridia</taxon>
        <taxon>Lachnospirales</taxon>
        <taxon>Lachnospiraceae</taxon>
        <taxon>Roseburia</taxon>
    </lineage>
</organism>
<dbReference type="InterPro" id="IPR026870">
    <property type="entry name" value="Zinc_ribbon_dom"/>
</dbReference>
<protein>
    <recommendedName>
        <fullName evidence="1">Zinc-ribbon domain-containing protein</fullName>
    </recommendedName>
</protein>
<dbReference type="EMBL" id="ACFY01000089">
    <property type="protein sequence ID" value="EEG93941.1"/>
    <property type="molecule type" value="Genomic_DNA"/>
</dbReference>
<proteinExistence type="predicted"/>
<accession>C0FTX1</accession>
<dbReference type="AlphaFoldDB" id="C0FTX1"/>
<evidence type="ECO:0000259" key="1">
    <source>
        <dbReference type="Pfam" id="PF13240"/>
    </source>
</evidence>
<sequence length="156" mass="17830">MEKAYNTKHEMERYYIRMEVVIMSFFDEMKESLVSAGKDVSQKAKEVSGVAKLKLDVKSKEDYVEKQYAELGRTYFDAHRDDEENAENEQFKVIKEALAEIERMKTEILNLQGAAECPNCGARMPQGASFCSSCGTKMAEPEHFTGEVVDDEKFDE</sequence>
<dbReference type="Proteomes" id="UP000003561">
    <property type="component" value="Unassembled WGS sequence"/>
</dbReference>
<name>C0FTX1_9FIRM</name>
<evidence type="ECO:0000313" key="2">
    <source>
        <dbReference type="EMBL" id="EEG93941.1"/>
    </source>
</evidence>
<reference evidence="2 3" key="1">
    <citation type="submission" date="2009-02" db="EMBL/GenBank/DDBJ databases">
        <authorList>
            <person name="Fulton L."/>
            <person name="Clifton S."/>
            <person name="Fulton B."/>
            <person name="Xu J."/>
            <person name="Minx P."/>
            <person name="Pepin K.H."/>
            <person name="Johnson M."/>
            <person name="Bhonagiri V."/>
            <person name="Nash W.E."/>
            <person name="Mardis E.R."/>
            <person name="Wilson R.K."/>
        </authorList>
    </citation>
    <scope>NUCLEOTIDE SEQUENCE [LARGE SCALE GENOMIC DNA]</scope>
    <source>
        <strain evidence="2 3">DSM 16841</strain>
    </source>
</reference>
<feature type="domain" description="Zinc-ribbon" evidence="1">
    <location>
        <begin position="117"/>
        <end position="137"/>
    </location>
</feature>